<dbReference type="PANTHER" id="PTHR10160:SF19">
    <property type="entry name" value="PROTON-TRANSLOCATING NAD(P)(+) TRANSHYDROGENASE"/>
    <property type="match status" value="1"/>
</dbReference>
<protein>
    <recommendedName>
        <fullName evidence="14">NAD(P) transhydrogenase subunit alpha</fullName>
        <ecNumber evidence="3">7.1.1.1</ecNumber>
    </recommendedName>
    <alternativeName>
        <fullName evidence="16">Nicotinamide nucleotide transhydrogenase subunit alpha</fullName>
    </alternativeName>
    <alternativeName>
        <fullName evidence="15">Pyridine nucleotide transhydrogenase subunit alpha</fullName>
    </alternativeName>
</protein>
<evidence type="ECO:0000256" key="13">
    <source>
        <dbReference type="ARBA" id="ARBA00048202"/>
    </source>
</evidence>
<keyword evidence="11" id="KW-0520">NAD</keyword>
<dbReference type="GO" id="GO:0050661">
    <property type="term" value="F:NADP binding"/>
    <property type="evidence" value="ECO:0007669"/>
    <property type="project" value="TreeGrafter"/>
</dbReference>
<feature type="transmembrane region" description="Helical" evidence="17">
    <location>
        <begin position="397"/>
        <end position="417"/>
    </location>
</feature>
<dbReference type="Pfam" id="PF12769">
    <property type="entry name" value="PNTB_4TM"/>
    <property type="match status" value="1"/>
</dbReference>
<dbReference type="PIRSF" id="PIRSF000203">
    <property type="entry name" value="NADP_transhydrogenase_alpha"/>
    <property type="match status" value="1"/>
</dbReference>
<evidence type="ECO:0000256" key="4">
    <source>
        <dbReference type="ARBA" id="ARBA00022475"/>
    </source>
</evidence>
<dbReference type="GO" id="GO:0016491">
    <property type="term" value="F:oxidoreductase activity"/>
    <property type="evidence" value="ECO:0007669"/>
    <property type="project" value="UniProtKB-KW"/>
</dbReference>
<evidence type="ECO:0000256" key="12">
    <source>
        <dbReference type="ARBA" id="ARBA00023136"/>
    </source>
</evidence>
<dbReference type="Gene3D" id="3.40.50.720">
    <property type="entry name" value="NAD(P)-binding Rossmann-like Domain"/>
    <property type="match status" value="2"/>
</dbReference>
<evidence type="ECO:0000313" key="20">
    <source>
        <dbReference type="EMBL" id="KAB2812575.1"/>
    </source>
</evidence>
<evidence type="ECO:0000256" key="2">
    <source>
        <dbReference type="ARBA" id="ARBA00004429"/>
    </source>
</evidence>
<evidence type="ECO:0000256" key="15">
    <source>
        <dbReference type="ARBA" id="ARBA00079788"/>
    </source>
</evidence>
<keyword evidence="9" id="KW-1278">Translocase</keyword>
<evidence type="ECO:0000256" key="5">
    <source>
        <dbReference type="ARBA" id="ARBA00022519"/>
    </source>
</evidence>
<dbReference type="GO" id="GO:0005886">
    <property type="term" value="C:plasma membrane"/>
    <property type="evidence" value="ECO:0007669"/>
    <property type="project" value="UniProtKB-SubCell"/>
</dbReference>
<dbReference type="FunFam" id="3.40.50.720:FF:000028">
    <property type="entry name" value="NAD(P) transhydrogenase subunit alpha"/>
    <property type="match status" value="1"/>
</dbReference>
<feature type="domain" description="Alanine dehydrogenase/pyridine nucleotide transhydrogenase N-terminal" evidence="19">
    <location>
        <begin position="4"/>
        <end position="137"/>
    </location>
</feature>
<keyword evidence="8" id="KW-0521">NADP</keyword>
<comment type="subcellular location">
    <subcellularLocation>
        <location evidence="2">Cell inner membrane</location>
        <topology evidence="2">Multi-pass membrane protein</topology>
    </subcellularLocation>
</comment>
<feature type="transmembrane region" description="Helical" evidence="17">
    <location>
        <begin position="168"/>
        <end position="191"/>
    </location>
</feature>
<dbReference type="PANTHER" id="PTHR10160">
    <property type="entry name" value="NAD(P) TRANSHYDROGENASE"/>
    <property type="match status" value="1"/>
</dbReference>
<gene>
    <name evidence="20" type="ORF">F9L07_12545</name>
</gene>
<evidence type="ECO:0000256" key="17">
    <source>
        <dbReference type="SAM" id="Phobius"/>
    </source>
</evidence>
<name>A0A7J5E2R6_NOCSI</name>
<dbReference type="InterPro" id="IPR026255">
    <property type="entry name" value="NADP_transhyd_a"/>
</dbReference>
<dbReference type="Pfam" id="PF05222">
    <property type="entry name" value="AlaDh_PNT_N"/>
    <property type="match status" value="1"/>
</dbReference>
<dbReference type="EC" id="7.1.1.1" evidence="3"/>
<feature type="domain" description="Alanine dehydrogenase/pyridine nucleotide transhydrogenase NAD(H)-binding" evidence="18">
    <location>
        <begin position="146"/>
        <end position="310"/>
    </location>
</feature>
<evidence type="ECO:0000256" key="8">
    <source>
        <dbReference type="ARBA" id="ARBA00022857"/>
    </source>
</evidence>
<keyword evidence="20" id="KW-0560">Oxidoreductase</keyword>
<dbReference type="SUPFAM" id="SSF52283">
    <property type="entry name" value="Formate/glycerate dehydrogenase catalytic domain-like"/>
    <property type="match status" value="1"/>
</dbReference>
<dbReference type="GO" id="GO:0006740">
    <property type="term" value="P:NADPH regeneration"/>
    <property type="evidence" value="ECO:0007669"/>
    <property type="project" value="TreeGrafter"/>
</dbReference>
<keyword evidence="7" id="KW-0547">Nucleotide-binding</keyword>
<evidence type="ECO:0000313" key="21">
    <source>
        <dbReference type="Proteomes" id="UP000449906"/>
    </source>
</evidence>
<evidence type="ECO:0000256" key="14">
    <source>
        <dbReference type="ARBA" id="ARBA00071831"/>
    </source>
</evidence>
<dbReference type="GO" id="GO:0008750">
    <property type="term" value="F:proton-translocating NAD(P)+ transhydrogenase activity"/>
    <property type="evidence" value="ECO:0007669"/>
    <property type="project" value="UniProtKB-EC"/>
</dbReference>
<dbReference type="EMBL" id="WBVM01000001">
    <property type="protein sequence ID" value="KAB2812575.1"/>
    <property type="molecule type" value="Genomic_DNA"/>
</dbReference>
<comment type="catalytic activity">
    <reaction evidence="13">
        <text>NAD(+) + NADPH + H(+)(in) = NADH + NADP(+) + H(+)(out)</text>
        <dbReference type="Rhea" id="RHEA:47992"/>
        <dbReference type="ChEBI" id="CHEBI:15378"/>
        <dbReference type="ChEBI" id="CHEBI:57540"/>
        <dbReference type="ChEBI" id="CHEBI:57783"/>
        <dbReference type="ChEBI" id="CHEBI:57945"/>
        <dbReference type="ChEBI" id="CHEBI:58349"/>
        <dbReference type="EC" id="7.1.1.1"/>
    </reaction>
</comment>
<dbReference type="RefSeq" id="WP_151579922.1">
    <property type="nucleotide sequence ID" value="NZ_JBIWND010000001.1"/>
</dbReference>
<evidence type="ECO:0000256" key="9">
    <source>
        <dbReference type="ARBA" id="ARBA00022967"/>
    </source>
</evidence>
<evidence type="ECO:0000256" key="16">
    <source>
        <dbReference type="ARBA" id="ARBA00083734"/>
    </source>
</evidence>
<dbReference type="InterPro" id="IPR007698">
    <property type="entry name" value="AlaDH/PNT_NAD(H)-bd"/>
</dbReference>
<organism evidence="20 21">
    <name type="scientific">Nocardioides simplex</name>
    <name type="common">Arthrobacter simplex</name>
    <dbReference type="NCBI Taxonomy" id="2045"/>
    <lineage>
        <taxon>Bacteria</taxon>
        <taxon>Bacillati</taxon>
        <taxon>Actinomycetota</taxon>
        <taxon>Actinomycetes</taxon>
        <taxon>Propionibacteriales</taxon>
        <taxon>Nocardioidaceae</taxon>
        <taxon>Pimelobacter</taxon>
    </lineage>
</organism>
<dbReference type="AlphaFoldDB" id="A0A7J5E2R6"/>
<dbReference type="InterPro" id="IPR007886">
    <property type="entry name" value="AlaDH/PNT_N"/>
</dbReference>
<dbReference type="InterPro" id="IPR036291">
    <property type="entry name" value="NAD(P)-bd_dom_sf"/>
</dbReference>
<dbReference type="Proteomes" id="UP000449906">
    <property type="component" value="Unassembled WGS sequence"/>
</dbReference>
<keyword evidence="5" id="KW-0997">Cell inner membrane</keyword>
<dbReference type="SUPFAM" id="SSF51735">
    <property type="entry name" value="NAD(P)-binding Rossmann-fold domains"/>
    <property type="match status" value="1"/>
</dbReference>
<dbReference type="NCBIfam" id="TIGR00561">
    <property type="entry name" value="pntA"/>
    <property type="match status" value="1"/>
</dbReference>
<evidence type="ECO:0000259" key="19">
    <source>
        <dbReference type="SMART" id="SM01003"/>
    </source>
</evidence>
<evidence type="ECO:0000259" key="18">
    <source>
        <dbReference type="SMART" id="SM01002"/>
    </source>
</evidence>
<keyword evidence="12 17" id="KW-0472">Membrane</keyword>
<evidence type="ECO:0000256" key="1">
    <source>
        <dbReference type="ARBA" id="ARBA00003943"/>
    </source>
</evidence>
<dbReference type="InterPro" id="IPR024605">
    <property type="entry name" value="NADP_transhyd_a_C"/>
</dbReference>
<dbReference type="CDD" id="cd05304">
    <property type="entry name" value="Rubrum_tdh"/>
    <property type="match status" value="1"/>
</dbReference>
<accession>A0A7J5E2R6</accession>
<comment type="function">
    <text evidence="1">The transhydrogenation between NADH and NADP is coupled to respiration and ATP hydrolysis and functions as a proton pump across the membrane.</text>
</comment>
<dbReference type="SMART" id="SM01003">
    <property type="entry name" value="AlaDh_PNT_N"/>
    <property type="match status" value="1"/>
</dbReference>
<evidence type="ECO:0000256" key="7">
    <source>
        <dbReference type="ARBA" id="ARBA00022741"/>
    </source>
</evidence>
<evidence type="ECO:0000256" key="6">
    <source>
        <dbReference type="ARBA" id="ARBA00022692"/>
    </source>
</evidence>
<feature type="transmembrane region" description="Helical" evidence="17">
    <location>
        <begin position="423"/>
        <end position="441"/>
    </location>
</feature>
<evidence type="ECO:0000256" key="3">
    <source>
        <dbReference type="ARBA" id="ARBA00012943"/>
    </source>
</evidence>
<evidence type="ECO:0000256" key="11">
    <source>
        <dbReference type="ARBA" id="ARBA00023027"/>
    </source>
</evidence>
<comment type="caution">
    <text evidence="20">The sequence shown here is derived from an EMBL/GenBank/DDBJ whole genome shotgun (WGS) entry which is preliminary data.</text>
</comment>
<dbReference type="SMART" id="SM01002">
    <property type="entry name" value="AlaDh_PNT_C"/>
    <property type="match status" value="1"/>
</dbReference>
<keyword evidence="6 17" id="KW-0812">Transmembrane</keyword>
<reference evidence="20 21" key="1">
    <citation type="submission" date="2019-09" db="EMBL/GenBank/DDBJ databases">
        <title>Pimelobacter sp. isolated from Paulinella.</title>
        <authorList>
            <person name="Jeong S.E."/>
        </authorList>
    </citation>
    <scope>NUCLEOTIDE SEQUENCE [LARGE SCALE GENOMIC DNA]</scope>
    <source>
        <strain evidence="20 21">Pch-N</strain>
    </source>
</reference>
<proteinExistence type="predicted"/>
<keyword evidence="10 17" id="KW-1133">Transmembrane helix</keyword>
<dbReference type="Pfam" id="PF01262">
    <property type="entry name" value="AlaDh_PNT_C"/>
    <property type="match status" value="1"/>
</dbReference>
<feature type="transmembrane region" description="Helical" evidence="17">
    <location>
        <begin position="478"/>
        <end position="499"/>
    </location>
</feature>
<dbReference type="NCBIfam" id="NF006942">
    <property type="entry name" value="PRK09424.1"/>
    <property type="match status" value="1"/>
</dbReference>
<evidence type="ECO:0000256" key="10">
    <source>
        <dbReference type="ARBA" id="ARBA00022989"/>
    </source>
</evidence>
<keyword evidence="4" id="KW-1003">Cell membrane</keyword>
<sequence>MLIGIPRESKPGESLVAATAKTVSQLTNLGYDVIVESGAGDLADQPDTAFTEAGVRVGTTQEVWAADVIVKVNAPTDEEIGRLKQGATIISMMAPGRSPELLDKLQAQGVTGLAMDAVPRISRAQSMDVLSSMANVAGYRAVVESAHEFGRMFTGQVTAAGKIPPARVFVVGAGVAGLAAIGAASAMGAIVRAFDVRPEVAEQVESMGAQFVHVDMEQEVSSDGYAKEMSEAQVAATAAMYDEEARAADIVITTALIPGRPAPSLITAETVAGMKNGSVIVDMAAANGGNAAGTVADQKVVTANGVTILGYTDLAGRLAAQTSQLYGTNIVNLLKLLTPEKDGNLTLDFDDVVQRGITVVRDGESTWPPPAVQVSAAPAAAPVAAAPAKEPKPPMSAGAKTGIALGAIALFWLVNAVAPTDELRRHFTVLMLSIVIGYYVIGKVAHALHTPLMSVTNAISGVVVVGALVQVASDDKLVVGLSAVAILLASINVFGGFAVTRRMLAMFSKGA</sequence>